<feature type="compositionally biased region" description="Basic and acidic residues" evidence="5">
    <location>
        <begin position="1226"/>
        <end position="1246"/>
    </location>
</feature>
<evidence type="ECO:0000256" key="4">
    <source>
        <dbReference type="SAM" id="Coils"/>
    </source>
</evidence>
<evidence type="ECO:0000256" key="3">
    <source>
        <dbReference type="ARBA" id="ARBA00023055"/>
    </source>
</evidence>
<feature type="compositionally biased region" description="Gly residues" evidence="5">
    <location>
        <begin position="2740"/>
        <end position="2749"/>
    </location>
</feature>
<dbReference type="VEuPathDB" id="TriTrypDB:TCDM_08063"/>
<dbReference type="VEuPathDB" id="TriTrypDB:C4B63_35g116"/>
<evidence type="ECO:0000256" key="1">
    <source>
        <dbReference type="ARBA" id="ARBA00006545"/>
    </source>
</evidence>
<feature type="compositionally biased region" description="Polar residues" evidence="5">
    <location>
        <begin position="2710"/>
        <end position="2736"/>
    </location>
</feature>
<feature type="region of interest" description="Disordered" evidence="5">
    <location>
        <begin position="1562"/>
        <end position="1603"/>
    </location>
</feature>
<dbReference type="VEuPathDB" id="TriTrypDB:TCSYLVIO_001109"/>
<comment type="similarity">
    <text evidence="1">Belongs to the VPS13 family.</text>
</comment>
<keyword evidence="3" id="KW-0445">Lipid transport</keyword>
<comment type="caution">
    <text evidence="8">The sequence shown here is derived from an EMBL/GenBank/DDBJ whole genome shotgun (WGS) entry which is preliminary data.</text>
</comment>
<dbReference type="VEuPathDB" id="TriTrypDB:TCDM_08062"/>
<proteinExistence type="inferred from homology"/>
<accession>A0A2V2WJC8</accession>
<dbReference type="VEuPathDB" id="TriTrypDB:Tc_MARK_10284"/>
<dbReference type="VEuPathDB" id="TriTrypDB:TcCL_ESM00376"/>
<dbReference type="Proteomes" id="UP000246078">
    <property type="component" value="Unassembled WGS sequence"/>
</dbReference>
<evidence type="ECO:0000259" key="7">
    <source>
        <dbReference type="Pfam" id="PF25036"/>
    </source>
</evidence>
<evidence type="ECO:0000259" key="6">
    <source>
        <dbReference type="Pfam" id="PF12624"/>
    </source>
</evidence>
<feature type="coiled-coil region" evidence="4">
    <location>
        <begin position="142"/>
        <end position="176"/>
    </location>
</feature>
<evidence type="ECO:0000256" key="5">
    <source>
        <dbReference type="SAM" id="MobiDB-lite"/>
    </source>
</evidence>
<dbReference type="InterPro" id="IPR026847">
    <property type="entry name" value="VPS13"/>
</dbReference>
<evidence type="ECO:0000256" key="2">
    <source>
        <dbReference type="ARBA" id="ARBA00022448"/>
    </source>
</evidence>
<keyword evidence="4" id="KW-0175">Coiled coil</keyword>
<name>A0A2V2WJC8_TRYCR</name>
<feature type="region of interest" description="Disordered" evidence="5">
    <location>
        <begin position="177"/>
        <end position="198"/>
    </location>
</feature>
<dbReference type="VEuPathDB" id="TriTrypDB:TcYC6_0054800"/>
<dbReference type="VEuPathDB" id="TriTrypDB:C4B63_35g119"/>
<dbReference type="Pfam" id="PF25036">
    <property type="entry name" value="VPS13_VAB"/>
    <property type="match status" value="1"/>
</dbReference>
<feature type="compositionally biased region" description="Polar residues" evidence="5">
    <location>
        <begin position="4755"/>
        <end position="4773"/>
    </location>
</feature>
<feature type="region of interest" description="Disordered" evidence="5">
    <location>
        <begin position="975"/>
        <end position="1007"/>
    </location>
</feature>
<reference evidence="8 9" key="1">
    <citation type="journal article" date="2018" name="Microb. Genom.">
        <title>Expanding an expanded genome: long-read sequencing of Trypanosoma cruzi.</title>
        <authorList>
            <person name="Berna L."/>
            <person name="Rodriguez M."/>
            <person name="Chiribao M.L."/>
            <person name="Parodi-Talice A."/>
            <person name="Pita S."/>
            <person name="Rijo G."/>
            <person name="Alvarez-Valin F."/>
            <person name="Robello C."/>
        </authorList>
    </citation>
    <scope>NUCLEOTIDE SEQUENCE [LARGE SCALE GENOMIC DNA]</scope>
    <source>
        <strain evidence="8 9">TCC</strain>
    </source>
</reference>
<organism evidence="8 9">
    <name type="scientific">Trypanosoma cruzi</name>
    <dbReference type="NCBI Taxonomy" id="5693"/>
    <lineage>
        <taxon>Eukaryota</taxon>
        <taxon>Discoba</taxon>
        <taxon>Euglenozoa</taxon>
        <taxon>Kinetoplastea</taxon>
        <taxon>Metakinetoplastina</taxon>
        <taxon>Trypanosomatida</taxon>
        <taxon>Trypanosomatidae</taxon>
        <taxon>Trypanosoma</taxon>
        <taxon>Schizotrypanum</taxon>
    </lineage>
</organism>
<feature type="region of interest" description="Disordered" evidence="5">
    <location>
        <begin position="4704"/>
        <end position="4785"/>
    </location>
</feature>
<feature type="compositionally biased region" description="Low complexity" evidence="5">
    <location>
        <begin position="177"/>
        <end position="186"/>
    </location>
</feature>
<dbReference type="InterPro" id="IPR009543">
    <property type="entry name" value="VPS13_VAB"/>
</dbReference>
<dbReference type="GO" id="GO:0006869">
    <property type="term" value="P:lipid transport"/>
    <property type="evidence" value="ECO:0007669"/>
    <property type="project" value="UniProtKB-KW"/>
</dbReference>
<sequence length="4891" mass="534903">MLEKYLSAILVPYFSKYAENIDSKQLNVDLWSGKASLNDLILRPSILDALLQGESGSDVPTSSGVASTPSCSSSSAAVHTTAASTAVSSCLPLTLQRGVCKKVSIVVPFTQLRSKPVVVEVDELFICVCGSTESRDAVLGKAAKLDAQAAHKARELEQFEAERRRMRDVAAAAAAAKEGGTNTAAASPSGLAGTRSGHGSGFMADAGDGVAPAPSLLTPLTTGRDGYFSHLGELVVNNIVVKVRSVHVRYEDESTKSVMGVILGGVEFTTIDSITGEATFIDPSGLSRMHKRLEFKGMQFYCDDPLRYEREPGDYFISKMTDMSEWHTAMRNRVEAGDVEMSTVLGPVKGHVDVNLVFKKFIKNLLHDPYLTARMKLGSVTAKFNRAQYVSLMRTVSLLSNWTGGVELFPRRPTVPILQDPAVWWRYAIRAVRTITGAPRRERLLQRISEVCIVDYHVLYRDVVRKAEMSADKQRAYRFITRFMTVPDMIAGRKYVYTQIANAIQLKRKDNEAKKAEAQSNFAKKNTGWFAWLRRGPKTPQDIEEEEAAFEELERSYGINPNDPEGAETTMVDVSALPKSYCWLDAQFDLPMFSLRLDMGKRETVTLMLHSVRTHLRKFNAANSVQLRFITENLTLSNPVQDNALQERLPSLVEGIPLSSSAASAWKIDPTSRRSSSMSSSLLPLSPKQQGGVPLLECSAAFNPIDAQKEPQLKNTQLDFALDLRLLPLRIVAEPSIIDHVICFFQFPKGLDLASIVRSTKSLAATVGQAASSELRRAMAHSKSFSISVDAAAPYIIVPKTLRGSVEEPALAVSLGHVQFETEPLTETEKQSRLASTTTLSEMNEDLMYYSSSATFSNFYVEIAPIGLSLERPGKGFMLVPEVAFSAKVLQIIDDSIENRERFIVRMEVPSLCMACSVSQAYILSNMVESWLLYLQANDSPYADEQLPPSLEATLRGGERASQSAVVGLEGPHGFTHTNNALMRNRKGGESESDDIPASPSPLGRSREDLPYVRLHLKVKELGILIYEDEPETLQPMKTPRFTMAFSTAEVTLHVRTLQKCVSMILEQPYCSDAKEPDQLILSATVIRCGVKTAPDTPIRVDVELEPSLRFCFGTPCIQLLETLMDIMNLVSGAPRVLKEGEGEEKAFSSQLLRHFTGSTAPRGTTTIRPTSQHSQVNLVEELCSTYDTNVVKLSLHVAGTTVVDIMDRRRKKRVPRKDDSDAESGEEKKTAEERVENEKNDKEEGEKEEEDYPFAHASFTEMTLSLKKNGATLEVSGGVGQVTFALAEAHDVAPAHRTIVQYKAPPSRTPLRPALQQDVPFLDTHLVRHESHEHINFSYRTSLPVVPIFETDCKGKRHLSNAAELRFSSFVEIEVSSSTVLLDVYSILTVTQYFSSGLFARVTQLTSRPRYDGRVTVSSPPVQPPTLLTSLRVYARDLFFILPIDTRTTGDGYFQVTVDHVVVQSSLLSAEGKQTMNISLREIRLLHTSLKEFAAVTTGSEGENEEPHTLMPTTTLDMSVKTPLDPLSDEPLHVDLRGEDVTLQITETDIVGLCRLASGNLRRMPPPPSVRAAASAPKSPQLVESSLAPSISPSSSTTHMPERPADISFVASASGLTLLPIPRAVPPYMDKENTGREVRVLWRASKVCLNLLDESTNKMRFRVEGNGFIFQVFVPSNDVTVGWESLELNDVYEVTQRASMMLCGESRVELRNILTSSEILQKNFGMRSSVTQTSDRSVWDLWSGRVSGTEGYSVDIETELLEVPTVVVDFTLKRFALSDQWLAVHDFVCNEAVMAALRPMMGAAEASPSSSPPLSPVGNDAETKRRFHCLIKTRTVNVPFLTTSREEFIEADITSLFVDFLALPGVSNVTVRMQDLEVRHRASAERILYRQSDAAPNAGGSQEELLRPVTDAAPIPGVAFSGSVEGEASAAEKASGGDILAFSGSFDAGAERQKVTVSLGQLTALFSMPLIMQLVEYCTRPDQPIAKISNLGVMRERREWLARAAEDLVQSGAFSLSLLWRQPRIILAGDAQDLGNKLRSIEAQLGIMRSTVSLDKRNGNYTVAMKVTDMAIPDMLEKSSLRLSYALKDRRENVDVVLDKTAALLHPEELEKLLWVLHRNLMAPTTTISAQRDRAGMKTEASSEAPVSPKKKEEKEEENGEVQEGVTHVEEANLRTIHFRAEGVVLAIHDVVGINAHTAFLSGIDVEVAPSGDVRMTVGSLTMLEHFTNRQLAQSLGDQPITVCMSSAEKTVNVTLADMRFMLIPKALGSIFNTLLSVQFPPPLEEILVIETGTELSPMDTHGKFSVITATEAPTTESQTMTEPSSTVLSRCILVSLNHCSAVAVLGSRDVCVAELKDFIVDWRAYTDASMRLTASIEQVIVRDTFSTSTLYPEILQPLLEGATDTKGQTPSGVIEFSFISLPHKNLNSKKKISSSGHIGEGDADRSVPSYTYQLHCQISSFAIVLVPEVTSAVVRLLSEVKEHISDVNREKAYDYVADKTVQTVQERQELTQVELTLHRSSIILVDSANSSKTMEMCPGDFLVRNEICCHRSDESTPLADSYAEVFRLHINRMSLNVLGAPAFSHNSVIEINVLRGIGENSASSFMELTSSAELSSPDTTSVSLVIPTLSAHLTRGQLECLLDVMGAWRNSGLSGIPVEGVPVVAFSTSQAAGGGSGGGGHPEGAASGATPIATSLLGTMVMKKKSNSGNSALLHSGNTANVTPLSPDTLTPSNRGRSGSGRGGATGGSITFKANMQRFEANIDGVFQLDVDQLDFVYLTNSGMNTTATTIALDTIALRHHVCGVSGLRADIHLFVMKKAQLTSTVTVQVSLAARMSETNTNITLESLQMSLSPLVLLDAREMLYGPFCTKVLRLPLSPIPVCRLTTDVHVLGSDLVLDSHHIIITAGKTRCSYKLDLNQHKLYLSGTPTAQIVLDDNCQLTLTNGCIFVPGMYALSSFVSFGLNATLFTTDTCIIEKQVHHGRNLAPFVKPSKRRSKAVPDSYLLSGNKNAVPCSLPSIKPLPQSGVLSPPIAVITPVHAGSPSNSTSNFMGDDVRTIASFQCKEFTMRMLSEEVEEISVTVTASTSFLYLQQTENGVLTQRSANISLKDMHTSEEDENTLFPTTLELSLAGADTICIVANLSGLELCLRMALLRSLLEFGNDFMTAFIGEAMLQRHAPQVALENEDLQPLVDLPIAGECLSCGSPGASLGESKDATGVLCYHCCTGRRTLPATEINFDVPLVDLVLLGGQGGMLQLYTSSGIAVTVAPDKEFQLQMKLQVYNLNPHANIWEPLVERFEAGISGNVTSSTYKIKVDRFDYVFSPDNMKLLSQLAADFSPTSKLHKQLRKKLRNNVRKVLTGEKPLEDGMGGDTLGSMMNIQQVSLVQFPHYNEDDKICAFVVVTNYLNESLEVDGKTVEPRGGRLEFAATSRSGVVRRCGVVGDGMTIHWAKSPLYVRGHDMLAEVRLELSRGEEDFRLHCAVRLHCYPVHRSNMIICFENNISAFVEVVRGLPAVSPHERFYFHSSFSLDEKLYLRPVRLSDGEEYTAAVTKQTNVTPTLRMLLNASFITLVCRGSKNTHNDFIFRMKEQQDGVRAGIPTFLISIEPQLYIQNCLPYDVFFSIGGSGSKKQQRYCAVVESAQKADVVLGDVGIDELALHLELQQNHPSTGGITTTYRTQRGISLSRGFTRVTLTAASKETQEMRIHVQCMGNIILLGTPYSIVNFTPLDLQVWESNSLGELVSKTRTNFGILPKKMQRTYAASPSGKDTTEFFVNISVGDMWASAVPFHVQGRGLITMTERNVAVSRVGTRSVFHFVYLTQVDMYGTRFVTIVPRWILVNCTSRSLYIAQALKQSASAPGATTTASSSSSSTTAAVAGGGGVGVGESSGGMSSRSSGDYKNWSARLRKSGTLLSPIPTLSGEGSLYACSKEIMQLAPANSATPFFSTLNSTPDVGYGAFLLQDTHAPIRGDPVSLEEISSTLVVVHGAGDTPDMDGSDRIVEVSVATQGPYTFVTMQDPVVPPYILINRTEKTLDLCDTQDRFLAQVKPGCVKPFAMDVRNGNSRTRVSFARDFAATCFVGRKSILAAVTSPVGTAEAKTTMEIDKKGEEETSSFVEFNFQRRMTPQEASNPLGIEYNLSLGPFGQQIVEIVYSTGSTERALHKYQPSPPSPLDVVLNINMLSISMVMTDRDVLFGAIVDTRVHFNREGTKEVFDFSIKNFQVDNQTEIKPFFEVAVVAIRTSPDVACLSGHVERIVVPAKAILYLNEVRLDVVPVALRISDNVLVALAAFGAQLSTELPSRQTSPTEEELFDKAQSTVSAMDTRVIMERMVVNPLVVRLWFEREVDGHDFIREHIQIRTAALVSMLVRSCEDVRIATPGIAVRKRSSSAGLMLKWLIQFYLDGIRNEIHGILFQYASSLPLLGVPIKLVSGIGSGAMKFFQEPIAGLSTSPKAFAMGFASGSSALVTEVMGGGLGAVSNLAKTGADIMGAASGGRQRKRTSLLHGITSGVTGVLTKPMEGVAESGATGLVRGVGMGLIGVVTRPMAGLLSDVSKVTGAVAQLCDESYIPDVRRLRKLREFHAMGAVAEYESVFSVYEYERGEHDGLRWKGNTFIPTDGPQWYPCTKEQAERTRGVSSSKWSLEMADTNFEGWRFSTKYYGVYTREQVPTARVRRRRWVAVLRSPLTSRVVRLVQRGAATVSGSHAAGGDESRRGGDTTTNTAPTRSSTGAANVLPAIQGPRSASGAAVSHETSTPTAAPVTEGQQQETLPEVSMLPRETSSSNEQVVELYEYESKLPLIGWGSRFLPAGCSHWQYRDGRAAPRKSDFQLRQGWVWASAWALASAGRSGVASSSAPPDGWEYVQRENTSSLPTLRRRCWRRTARRVQ</sequence>
<dbReference type="VEuPathDB" id="TriTrypDB:TcCLB.507083.109"/>
<dbReference type="VEuPathDB" id="TriTrypDB:C3747_90g107"/>
<dbReference type="VEuPathDB" id="TriTrypDB:TcG_08011"/>
<gene>
    <name evidence="8" type="ORF">C3747_90g107</name>
</gene>
<feature type="region of interest" description="Disordered" evidence="5">
    <location>
        <begin position="3863"/>
        <end position="3883"/>
    </location>
</feature>
<evidence type="ECO:0000313" key="8">
    <source>
        <dbReference type="EMBL" id="PWV08437.1"/>
    </source>
</evidence>
<feature type="domain" description="Vacuolar protein sorting-associated protein 13 VPS13 adaptor binding" evidence="7">
    <location>
        <begin position="3523"/>
        <end position="3858"/>
    </location>
</feature>
<feature type="region of interest" description="Disordered" evidence="5">
    <location>
        <begin position="2710"/>
        <end position="2749"/>
    </location>
</feature>
<dbReference type="InterPro" id="IPR026854">
    <property type="entry name" value="VPS13_N"/>
</dbReference>
<dbReference type="VEuPathDB" id="TriTrypDB:TCDM_08064"/>
<dbReference type="VEuPathDB" id="TriTrypDB:TCDM_08061"/>
<dbReference type="EMBL" id="PRFC01000090">
    <property type="protein sequence ID" value="PWV08437.1"/>
    <property type="molecule type" value="Genomic_DNA"/>
</dbReference>
<feature type="domain" description="Chorein N-terminal" evidence="6">
    <location>
        <begin position="91"/>
        <end position="841"/>
    </location>
</feature>
<dbReference type="PANTHER" id="PTHR16166">
    <property type="entry name" value="VACUOLAR PROTEIN SORTING-ASSOCIATED PROTEIN VPS13"/>
    <property type="match status" value="1"/>
</dbReference>
<dbReference type="GO" id="GO:0006623">
    <property type="term" value="P:protein targeting to vacuole"/>
    <property type="evidence" value="ECO:0007669"/>
    <property type="project" value="TreeGrafter"/>
</dbReference>
<evidence type="ECO:0008006" key="10">
    <source>
        <dbReference type="Google" id="ProtNLM"/>
    </source>
</evidence>
<feature type="region of interest" description="Disordered" evidence="5">
    <location>
        <begin position="1210"/>
        <end position="1255"/>
    </location>
</feature>
<dbReference type="VEuPathDB" id="TriTrypDB:C4B63_35g117"/>
<protein>
    <recommendedName>
        <fullName evidence="10">N-terminal region of Chorein, a TM vesicle-mediated sorter family protein</fullName>
    </recommendedName>
</protein>
<feature type="compositionally biased region" description="Low complexity" evidence="5">
    <location>
        <begin position="1571"/>
        <end position="1597"/>
    </location>
</feature>
<dbReference type="VEuPathDB" id="TriTrypDB:TcBrA4_0006930"/>
<dbReference type="VEuPathDB" id="TriTrypDB:C4B63_35g118"/>
<dbReference type="VEuPathDB" id="TriTrypDB:ECC02_003375"/>
<feature type="compositionally biased region" description="Low complexity" evidence="5">
    <location>
        <begin position="4722"/>
        <end position="4733"/>
    </location>
</feature>
<dbReference type="VEuPathDB" id="TriTrypDB:TcG_08010"/>
<feature type="region of interest" description="Disordered" evidence="5">
    <location>
        <begin position="2129"/>
        <end position="2165"/>
    </location>
</feature>
<dbReference type="PANTHER" id="PTHR16166:SF140">
    <property type="entry name" value="PEROXIN_FERLIN DOMAIN-CONTAINING PROTEIN"/>
    <property type="match status" value="1"/>
</dbReference>
<dbReference type="GO" id="GO:0045053">
    <property type="term" value="P:protein retention in Golgi apparatus"/>
    <property type="evidence" value="ECO:0007669"/>
    <property type="project" value="TreeGrafter"/>
</dbReference>
<evidence type="ECO:0000313" key="9">
    <source>
        <dbReference type="Proteomes" id="UP000246078"/>
    </source>
</evidence>
<keyword evidence="2" id="KW-0813">Transport</keyword>
<dbReference type="VEuPathDB" id="TriTrypDB:BCY84_22768"/>
<dbReference type="Pfam" id="PF12624">
    <property type="entry name" value="VPS13_N"/>
    <property type="match status" value="1"/>
</dbReference>
<feature type="compositionally biased region" description="Low complexity" evidence="5">
    <location>
        <begin position="3863"/>
        <end position="3880"/>
    </location>
</feature>